<dbReference type="InterPro" id="IPR000795">
    <property type="entry name" value="T_Tr_GTP-bd_dom"/>
</dbReference>
<keyword evidence="6" id="KW-0342">GTP-binding</keyword>
<dbReference type="NCBIfam" id="TIGR00475">
    <property type="entry name" value="selB"/>
    <property type="match status" value="1"/>
</dbReference>
<dbReference type="GO" id="GO:0003723">
    <property type="term" value="F:RNA binding"/>
    <property type="evidence" value="ECO:0007669"/>
    <property type="project" value="InterPro"/>
</dbReference>
<evidence type="ECO:0000256" key="5">
    <source>
        <dbReference type="ARBA" id="ARBA00022917"/>
    </source>
</evidence>
<gene>
    <name evidence="11" type="primary">selB</name>
    <name evidence="11" type="ORF">FJY75_08355</name>
</gene>
<evidence type="ECO:0000256" key="1">
    <source>
        <dbReference type="ARBA" id="ARBA00004496"/>
    </source>
</evidence>
<dbReference type="PANTHER" id="PTHR43721:SF22">
    <property type="entry name" value="ELONGATION FACTOR TU, MITOCHONDRIAL"/>
    <property type="match status" value="1"/>
</dbReference>
<comment type="function">
    <text evidence="7">Translation factor necessary for the incorporation of selenocysteine into proteins. It probably replaces EF-Tu for the insertion of selenocysteine directed by the UGA codon. SelB binds GTP and GDP.</text>
</comment>
<dbReference type="PANTHER" id="PTHR43721">
    <property type="entry name" value="ELONGATION FACTOR TU-RELATED"/>
    <property type="match status" value="1"/>
</dbReference>
<organism evidence="11 12">
    <name type="scientific">Eiseniibacteriota bacterium</name>
    <dbReference type="NCBI Taxonomy" id="2212470"/>
    <lineage>
        <taxon>Bacteria</taxon>
        <taxon>Candidatus Eiseniibacteriota</taxon>
    </lineage>
</organism>
<dbReference type="Pfam" id="PF03144">
    <property type="entry name" value="GTP_EFTU_D2"/>
    <property type="match status" value="1"/>
</dbReference>
<evidence type="ECO:0000256" key="8">
    <source>
        <dbReference type="ARBA" id="ARBA00031615"/>
    </source>
</evidence>
<keyword evidence="4" id="KW-0547">Nucleotide-binding</keyword>
<dbReference type="Proteomes" id="UP000748308">
    <property type="component" value="Unassembled WGS sequence"/>
</dbReference>
<dbReference type="AlphaFoldDB" id="A0A938BR30"/>
<feature type="non-terminal residue" evidence="11">
    <location>
        <position position="462"/>
    </location>
</feature>
<dbReference type="InterPro" id="IPR004535">
    <property type="entry name" value="Transl_elong_SelB"/>
</dbReference>
<reference evidence="11" key="1">
    <citation type="submission" date="2019-03" db="EMBL/GenBank/DDBJ databases">
        <title>Lake Tanganyika Metagenome-Assembled Genomes (MAGs).</title>
        <authorList>
            <person name="Tran P."/>
        </authorList>
    </citation>
    <scope>NUCLEOTIDE SEQUENCE</scope>
    <source>
        <strain evidence="11">M_DeepCast_400m_m2_100</strain>
    </source>
</reference>
<dbReference type="Pfam" id="PF00009">
    <property type="entry name" value="GTP_EFTU"/>
    <property type="match status" value="1"/>
</dbReference>
<dbReference type="PRINTS" id="PR00315">
    <property type="entry name" value="ELONGATNFCT"/>
</dbReference>
<evidence type="ECO:0000256" key="9">
    <source>
        <dbReference type="SAM" id="MobiDB-lite"/>
    </source>
</evidence>
<dbReference type="InterPro" id="IPR004161">
    <property type="entry name" value="EFTu-like_2"/>
</dbReference>
<dbReference type="GO" id="GO:0003924">
    <property type="term" value="F:GTPase activity"/>
    <property type="evidence" value="ECO:0007669"/>
    <property type="project" value="InterPro"/>
</dbReference>
<dbReference type="InterPro" id="IPR050055">
    <property type="entry name" value="EF-Tu_GTPase"/>
</dbReference>
<feature type="region of interest" description="Disordered" evidence="9">
    <location>
        <begin position="1"/>
        <end position="40"/>
    </location>
</feature>
<feature type="compositionally biased region" description="Low complexity" evidence="9">
    <location>
        <begin position="9"/>
        <end position="23"/>
    </location>
</feature>
<dbReference type="CDD" id="cd04171">
    <property type="entry name" value="SelB"/>
    <property type="match status" value="1"/>
</dbReference>
<keyword evidence="11" id="KW-0251">Elongation factor</keyword>
<protein>
    <recommendedName>
        <fullName evidence="2">Selenocysteine-specific elongation factor</fullName>
    </recommendedName>
    <alternativeName>
        <fullName evidence="8">SelB translation factor</fullName>
    </alternativeName>
</protein>
<dbReference type="GO" id="GO:0005525">
    <property type="term" value="F:GTP binding"/>
    <property type="evidence" value="ECO:0007669"/>
    <property type="project" value="UniProtKB-KW"/>
</dbReference>
<dbReference type="GO" id="GO:0003746">
    <property type="term" value="F:translation elongation factor activity"/>
    <property type="evidence" value="ECO:0007669"/>
    <property type="project" value="UniProtKB-KW"/>
</dbReference>
<dbReference type="InterPro" id="IPR031157">
    <property type="entry name" value="G_TR_CS"/>
</dbReference>
<dbReference type="Gene3D" id="2.40.30.10">
    <property type="entry name" value="Translation factors"/>
    <property type="match status" value="2"/>
</dbReference>
<dbReference type="CDD" id="cd03696">
    <property type="entry name" value="SelB_II"/>
    <property type="match status" value="1"/>
</dbReference>
<evidence type="ECO:0000313" key="12">
    <source>
        <dbReference type="Proteomes" id="UP000748308"/>
    </source>
</evidence>
<dbReference type="SUPFAM" id="SSF50447">
    <property type="entry name" value="Translation proteins"/>
    <property type="match status" value="1"/>
</dbReference>
<accession>A0A938BR30</accession>
<dbReference type="InterPro" id="IPR009001">
    <property type="entry name" value="Transl_elong_EF1A/Init_IF2_C"/>
</dbReference>
<dbReference type="Gene3D" id="3.40.50.300">
    <property type="entry name" value="P-loop containing nucleotide triphosphate hydrolases"/>
    <property type="match status" value="1"/>
</dbReference>
<evidence type="ECO:0000256" key="6">
    <source>
        <dbReference type="ARBA" id="ARBA00023134"/>
    </source>
</evidence>
<dbReference type="InterPro" id="IPR009000">
    <property type="entry name" value="Transl_B-barrel_sf"/>
</dbReference>
<dbReference type="PROSITE" id="PS00301">
    <property type="entry name" value="G_TR_1"/>
    <property type="match status" value="1"/>
</dbReference>
<dbReference type="EMBL" id="VGIY01000202">
    <property type="protein sequence ID" value="MBM3317852.1"/>
    <property type="molecule type" value="Genomic_DNA"/>
</dbReference>
<evidence type="ECO:0000313" key="11">
    <source>
        <dbReference type="EMBL" id="MBM3317852.1"/>
    </source>
</evidence>
<proteinExistence type="predicted"/>
<feature type="domain" description="Tr-type G" evidence="10">
    <location>
        <begin position="40"/>
        <end position="211"/>
    </location>
</feature>
<sequence>MTDATPQLPQGAPPAARSAAEGAGETRPAAGGPTETRAPRHPLIVGTAGHIDHGKTALIKLLTGIDTDRLKEEKQRGITIELGFASLTLPSGQRLGVVDVPGHERFVHHMLAGAGGIDLILLVVAGDEGIMPQTREHLDIVELLGVEQGVVALTKTDMVDAEFLELVREDVREYLRGTALKDAPLVGVSAVTGAGKDDLLAELDRLALPLRHRDRGHLRRLPVDRVFTMEGFGTVVTGTLWAGQLRVGDPVRLLPSGIETRIRALQVHNEAVAEALAGQRVAVLLHAVAKTAVERGEWLLAGGEGEATTLVDARVRLLRSAAKPLESGTRTRFHLGAAELLGRVILLETEELAPGEEGWAQVRLEAPVLAERGDRFVLRSYSPIVTVAGGTVVTAGVGKRRRFRGEDIEALRQAEKGAPEERVRAVLARRAELGAERELLARESGCTASEVGAALEALTAAG</sequence>
<dbReference type="PROSITE" id="PS51722">
    <property type="entry name" value="G_TR_2"/>
    <property type="match status" value="1"/>
</dbReference>
<dbReference type="GO" id="GO:0005829">
    <property type="term" value="C:cytosol"/>
    <property type="evidence" value="ECO:0007669"/>
    <property type="project" value="TreeGrafter"/>
</dbReference>
<dbReference type="CDD" id="cd15491">
    <property type="entry name" value="selB_III"/>
    <property type="match status" value="1"/>
</dbReference>
<name>A0A938BR30_UNCEI</name>
<dbReference type="Pfam" id="PF25461">
    <property type="entry name" value="Beta-barrel_SelB"/>
    <property type="match status" value="1"/>
</dbReference>
<dbReference type="SUPFAM" id="SSF52540">
    <property type="entry name" value="P-loop containing nucleoside triphosphate hydrolases"/>
    <property type="match status" value="1"/>
</dbReference>
<dbReference type="InterPro" id="IPR027417">
    <property type="entry name" value="P-loop_NTPase"/>
</dbReference>
<dbReference type="InterPro" id="IPR057335">
    <property type="entry name" value="Beta-barrel_SelB"/>
</dbReference>
<comment type="caution">
    <text evidence="11">The sequence shown here is derived from an EMBL/GenBank/DDBJ whole genome shotgun (WGS) entry which is preliminary data.</text>
</comment>
<keyword evidence="5" id="KW-0648">Protein biosynthesis</keyword>
<evidence type="ECO:0000259" key="10">
    <source>
        <dbReference type="PROSITE" id="PS51722"/>
    </source>
</evidence>
<evidence type="ECO:0000256" key="3">
    <source>
        <dbReference type="ARBA" id="ARBA00022490"/>
    </source>
</evidence>
<evidence type="ECO:0000256" key="2">
    <source>
        <dbReference type="ARBA" id="ARBA00015953"/>
    </source>
</evidence>
<dbReference type="SUPFAM" id="SSF50465">
    <property type="entry name" value="EF-Tu/eEF-1alpha/eIF2-gamma C-terminal domain"/>
    <property type="match status" value="1"/>
</dbReference>
<evidence type="ECO:0000256" key="4">
    <source>
        <dbReference type="ARBA" id="ARBA00022741"/>
    </source>
</evidence>
<keyword evidence="3" id="KW-0963">Cytoplasm</keyword>
<evidence type="ECO:0000256" key="7">
    <source>
        <dbReference type="ARBA" id="ARBA00025526"/>
    </source>
</evidence>
<dbReference type="GO" id="GO:0001514">
    <property type="term" value="P:selenocysteine incorporation"/>
    <property type="evidence" value="ECO:0007669"/>
    <property type="project" value="InterPro"/>
</dbReference>
<comment type="subcellular location">
    <subcellularLocation>
        <location evidence="1">Cytoplasm</location>
    </subcellularLocation>
</comment>